<keyword evidence="2" id="KW-1185">Reference proteome</keyword>
<sequence>MIPLLEWLTKNWDALFHEEQLPLKNVGRSAAEAMALTRTPPISLKEVDEFEWLGEWTAWWDRHNLRSAREGGLFPDLYMRRYRSSFEISTGAETLIGIPEEFAFLAPHRRYEVDLDNAARRVGGCFRAMGPSRCGATRQCLCRRFLDAHMAAPPSCGSGER</sequence>
<reference evidence="2" key="1">
    <citation type="submission" date="2023-07" db="EMBL/GenBank/DDBJ databases">
        <title>30 novel species of actinomycetes from the DSMZ collection.</title>
        <authorList>
            <person name="Nouioui I."/>
        </authorList>
    </citation>
    <scope>NUCLEOTIDE SEQUENCE [LARGE SCALE GENOMIC DNA]</scope>
    <source>
        <strain evidence="2">DSM 44917</strain>
    </source>
</reference>
<evidence type="ECO:0000313" key="2">
    <source>
        <dbReference type="Proteomes" id="UP001183388"/>
    </source>
</evidence>
<evidence type="ECO:0000313" key="1">
    <source>
        <dbReference type="EMBL" id="MDT0307425.1"/>
    </source>
</evidence>
<comment type="caution">
    <text evidence="1">The sequence shown here is derived from an EMBL/GenBank/DDBJ whole genome shotgun (WGS) entry which is preliminary data.</text>
</comment>
<proteinExistence type="predicted"/>
<dbReference type="Proteomes" id="UP001183388">
    <property type="component" value="Unassembled WGS sequence"/>
</dbReference>
<name>A0ABU2L7E2_9ACTN</name>
<protein>
    <submittedName>
        <fullName evidence="1">Uncharacterized protein</fullName>
    </submittedName>
</protein>
<gene>
    <name evidence="1" type="ORF">RM780_10665</name>
</gene>
<dbReference type="EMBL" id="JAVREN010000011">
    <property type="protein sequence ID" value="MDT0307425.1"/>
    <property type="molecule type" value="Genomic_DNA"/>
</dbReference>
<dbReference type="RefSeq" id="WP_311630370.1">
    <property type="nucleotide sequence ID" value="NZ_JAVREN010000011.1"/>
</dbReference>
<organism evidence="1 2">
    <name type="scientific">Streptomyces boetiae</name>
    <dbReference type="NCBI Taxonomy" id="3075541"/>
    <lineage>
        <taxon>Bacteria</taxon>
        <taxon>Bacillati</taxon>
        <taxon>Actinomycetota</taxon>
        <taxon>Actinomycetes</taxon>
        <taxon>Kitasatosporales</taxon>
        <taxon>Streptomycetaceae</taxon>
        <taxon>Streptomyces</taxon>
    </lineage>
</organism>
<accession>A0ABU2L7E2</accession>